<evidence type="ECO:0000313" key="2">
    <source>
        <dbReference type="Proteomes" id="UP000290289"/>
    </source>
</evidence>
<organism evidence="1 2">
    <name type="scientific">Malus domestica</name>
    <name type="common">Apple</name>
    <name type="synonym">Pyrus malus</name>
    <dbReference type="NCBI Taxonomy" id="3750"/>
    <lineage>
        <taxon>Eukaryota</taxon>
        <taxon>Viridiplantae</taxon>
        <taxon>Streptophyta</taxon>
        <taxon>Embryophyta</taxon>
        <taxon>Tracheophyta</taxon>
        <taxon>Spermatophyta</taxon>
        <taxon>Magnoliopsida</taxon>
        <taxon>eudicotyledons</taxon>
        <taxon>Gunneridae</taxon>
        <taxon>Pentapetalae</taxon>
        <taxon>rosids</taxon>
        <taxon>fabids</taxon>
        <taxon>Rosales</taxon>
        <taxon>Rosaceae</taxon>
        <taxon>Amygdaloideae</taxon>
        <taxon>Maleae</taxon>
        <taxon>Malus</taxon>
    </lineage>
</organism>
<accession>A0A498JFG1</accession>
<dbReference type="AlphaFoldDB" id="A0A498JFG1"/>
<reference evidence="1 2" key="1">
    <citation type="submission" date="2018-10" db="EMBL/GenBank/DDBJ databases">
        <title>A high-quality apple genome assembly.</title>
        <authorList>
            <person name="Hu J."/>
        </authorList>
    </citation>
    <scope>NUCLEOTIDE SEQUENCE [LARGE SCALE GENOMIC DNA]</scope>
    <source>
        <strain evidence="2">cv. HFTH1</strain>
        <tissue evidence="1">Young leaf</tissue>
    </source>
</reference>
<comment type="caution">
    <text evidence="1">The sequence shown here is derived from an EMBL/GenBank/DDBJ whole genome shotgun (WGS) entry which is preliminary data.</text>
</comment>
<protein>
    <submittedName>
        <fullName evidence="1">Uncharacterized protein</fullName>
    </submittedName>
</protein>
<keyword evidence="2" id="KW-1185">Reference proteome</keyword>
<dbReference type="Proteomes" id="UP000290289">
    <property type="component" value="Chromosome 8"/>
</dbReference>
<gene>
    <name evidence="1" type="ORF">DVH24_021154</name>
</gene>
<proteinExistence type="predicted"/>
<sequence>MYCPQWQYFLEFVQHHINMRNNFQRPKCDSYSNFYNPLWPEHKNPSGSVFNSLLNSLMHQQNLIEQLVYQWKKLEEEEFPNQPIANPQCLEECCVIQTPQSKESYDNTLEDAEELTTCDSCPNDEQAPADFEIFIESAPTKVYMPHILFQKAAMQPTKLHERVAIDEFDRVFHNKSEFDDSYGQLLNTVTLDTG</sequence>
<name>A0A498JFG1_MALDO</name>
<dbReference type="EMBL" id="RDQH01000334">
    <property type="protein sequence ID" value="RXH92131.1"/>
    <property type="molecule type" value="Genomic_DNA"/>
</dbReference>
<evidence type="ECO:0000313" key="1">
    <source>
        <dbReference type="EMBL" id="RXH92131.1"/>
    </source>
</evidence>